<dbReference type="EMBL" id="CP114040">
    <property type="protein sequence ID" value="WAS94215.1"/>
    <property type="molecule type" value="Genomic_DNA"/>
</dbReference>
<keyword evidence="2" id="KW-1185">Reference proteome</keyword>
<evidence type="ECO:0008006" key="3">
    <source>
        <dbReference type="Google" id="ProtNLM"/>
    </source>
</evidence>
<reference evidence="1" key="1">
    <citation type="submission" date="2022-11" db="EMBL/GenBank/DDBJ databases">
        <title>Minimal conservation of predation-associated metabolite biosynthetic gene clusters underscores biosynthetic potential of Myxococcota including descriptions for ten novel species: Archangium lansinium sp. nov., Myxococcus landrumus sp. nov., Nannocystis bai.</title>
        <authorList>
            <person name="Ahearne A."/>
            <person name="Stevens C."/>
            <person name="Dowd S."/>
        </authorList>
    </citation>
    <scope>NUCLEOTIDE SEQUENCE</scope>
    <source>
        <strain evidence="1">Fl3</strain>
    </source>
</reference>
<protein>
    <recommendedName>
        <fullName evidence="3">MYXO-CTERM domain-containing protein</fullName>
    </recommendedName>
</protein>
<accession>A0ABY7H4L0</accession>
<sequence length="274" mass="29912">MRRVSPCLAAALLASACNNDVVVDCDNFYGLAHRLPEPGAIEVPTNTRLWINLPLSDFNYLDTIELVGPDGPVALTHSIVDTNWIWGDPKEHPGLDLWIFTPVEPLVPGLHEVFLAGFSDWSFTVGDAFDTKPPPIPVVEDIAYGSDREEGHAYIALKQPMSLVVLEQEGQAELDPQTLSGEITEVYTGDELFLGRGLCLDNWPGEPGARTRIRLSAFDLAGNHSGYGEWIDIEIPGGCSLAASRTPPPLLLLLALLGRRRRAPRPASDECHDS</sequence>
<gene>
    <name evidence="1" type="ORF">O0S08_49465</name>
</gene>
<proteinExistence type="predicted"/>
<dbReference type="PROSITE" id="PS51257">
    <property type="entry name" value="PROKAR_LIPOPROTEIN"/>
    <property type="match status" value="1"/>
</dbReference>
<evidence type="ECO:0000313" key="1">
    <source>
        <dbReference type="EMBL" id="WAS94215.1"/>
    </source>
</evidence>
<evidence type="ECO:0000313" key="2">
    <source>
        <dbReference type="Proteomes" id="UP001164459"/>
    </source>
</evidence>
<name>A0ABY7H4L0_9BACT</name>
<organism evidence="1 2">
    <name type="scientific">Nannocystis punicea</name>
    <dbReference type="NCBI Taxonomy" id="2995304"/>
    <lineage>
        <taxon>Bacteria</taxon>
        <taxon>Pseudomonadati</taxon>
        <taxon>Myxococcota</taxon>
        <taxon>Polyangia</taxon>
        <taxon>Nannocystales</taxon>
        <taxon>Nannocystaceae</taxon>
        <taxon>Nannocystis</taxon>
    </lineage>
</organism>
<dbReference type="Proteomes" id="UP001164459">
    <property type="component" value="Chromosome"/>
</dbReference>
<dbReference type="RefSeq" id="WP_269036552.1">
    <property type="nucleotide sequence ID" value="NZ_CP114040.1"/>
</dbReference>